<keyword evidence="6" id="KW-1185">Reference proteome</keyword>
<evidence type="ECO:0000259" key="5">
    <source>
        <dbReference type="Pfam" id="PF25877"/>
    </source>
</evidence>
<dbReference type="Pfam" id="PF25877">
    <property type="entry name" value="WHD_SOWAH"/>
    <property type="match status" value="1"/>
</dbReference>
<organism evidence="6 7">
    <name type="scientific">Xenopus laevis</name>
    <name type="common">African clawed frog</name>
    <dbReference type="NCBI Taxonomy" id="8355"/>
    <lineage>
        <taxon>Eukaryota</taxon>
        <taxon>Metazoa</taxon>
        <taxon>Chordata</taxon>
        <taxon>Craniata</taxon>
        <taxon>Vertebrata</taxon>
        <taxon>Euteleostomi</taxon>
        <taxon>Amphibia</taxon>
        <taxon>Batrachia</taxon>
        <taxon>Anura</taxon>
        <taxon>Pipoidea</taxon>
        <taxon>Pipidae</taxon>
        <taxon>Xenopodinae</taxon>
        <taxon>Xenopus</taxon>
        <taxon>Xenopus</taxon>
    </lineage>
</organism>
<feature type="region of interest" description="Disordered" evidence="4">
    <location>
        <begin position="392"/>
        <end position="418"/>
    </location>
</feature>
<reference evidence="7" key="1">
    <citation type="submission" date="2025-08" db="UniProtKB">
        <authorList>
            <consortium name="RefSeq"/>
        </authorList>
    </citation>
    <scope>IDENTIFICATION</scope>
    <source>
        <strain evidence="7">J_2021</strain>
        <tissue evidence="7">Erythrocytes</tissue>
    </source>
</reference>
<dbReference type="PANTHER" id="PTHR14491">
    <property type="entry name" value="SOSONDOWAH, ISOFORM G"/>
    <property type="match status" value="1"/>
</dbReference>
<dbReference type="CTD" id="108708416"/>
<dbReference type="Bgee" id="108708416">
    <property type="expression patterns" value="Expressed in zone of skin and 14 other cell types or tissues"/>
</dbReference>
<dbReference type="Gene3D" id="1.25.40.20">
    <property type="entry name" value="Ankyrin repeat-containing domain"/>
    <property type="match status" value="1"/>
</dbReference>
<evidence type="ECO:0000256" key="3">
    <source>
        <dbReference type="ARBA" id="ARBA00038122"/>
    </source>
</evidence>
<dbReference type="SUPFAM" id="SSF48403">
    <property type="entry name" value="Ankyrin repeat"/>
    <property type="match status" value="1"/>
</dbReference>
<keyword evidence="2" id="KW-0040">ANK repeat</keyword>
<dbReference type="PROSITE" id="PS50088">
    <property type="entry name" value="ANK_REPEAT"/>
    <property type="match status" value="1"/>
</dbReference>
<dbReference type="InterPro" id="IPR058889">
    <property type="entry name" value="WHD_SOWAHA-C"/>
</dbReference>
<dbReference type="PROSITE" id="PS50297">
    <property type="entry name" value="ANK_REP_REGION"/>
    <property type="match status" value="1"/>
</dbReference>
<feature type="compositionally biased region" description="Low complexity" evidence="4">
    <location>
        <begin position="95"/>
        <end position="104"/>
    </location>
</feature>
<dbReference type="OMA" id="MATECSQ"/>
<evidence type="ECO:0000256" key="1">
    <source>
        <dbReference type="ARBA" id="ARBA00022737"/>
    </source>
</evidence>
<proteinExistence type="inferred from homology"/>
<feature type="compositionally biased region" description="Low complexity" evidence="4">
    <location>
        <begin position="196"/>
        <end position="207"/>
    </location>
</feature>
<evidence type="ECO:0000256" key="4">
    <source>
        <dbReference type="SAM" id="MobiDB-lite"/>
    </source>
</evidence>
<sequence>MTGLSRESVICFLSEQGGRVPNQNVLGHFRALLNDPPAGESRETVRSRFKDIVNEVATVREEAGVRYVCLRKKYRETGSPAPSPEGSVSDHKAASESPGHSSEGGSKDLMSPPSISVTEAPGGASQQPQEDKSGASQQEKEDKSGVVLLKQCPGSPEVFIPSSGRTPRGSRRGVREPVSPQVRRGLLRAGLRDSDSSSLHSSSSVSGNEEDESGAAHGQAALDPVEHAWMLSSCRGRWESLQELLSNEPGLITRRDFITGFSCLHWAAKHGQHELLAALLTYARQHRVPVNINARAAGGYTALHLAAMHGHLDVIKLLIGAYDADVDIRDYSGRKAWQYLGPSIAQDVQGLVGALPNGGEEEEEGGNTGSGRWRLSRVLPSQLIVHRLSQLPEDQPEGLGGGGSRADIHRKGSGVKGKPRLNKIRFRTQIIHNNLSSRDTCEQEDKPLKSPMRLRPKSNVFG</sequence>
<dbReference type="InterPro" id="IPR036770">
    <property type="entry name" value="Ankyrin_rpt-contain_sf"/>
</dbReference>
<dbReference type="InterPro" id="IPR002110">
    <property type="entry name" value="Ankyrin_rpt"/>
</dbReference>
<dbReference type="OrthoDB" id="60433at2759"/>
<dbReference type="STRING" id="8355.A0A1L8HGR4"/>
<dbReference type="PaxDb" id="8355-A0A1L8HGR4"/>
<protein>
    <submittedName>
        <fullName evidence="7">Ankyrin repeat domain-containing protein SOWAHC</fullName>
    </submittedName>
</protein>
<comment type="similarity">
    <text evidence="3">Belongs to the SOWAH family.</text>
</comment>
<feature type="compositionally biased region" description="Basic and acidic residues" evidence="4">
    <location>
        <begin position="129"/>
        <end position="144"/>
    </location>
</feature>
<evidence type="ECO:0000313" key="6">
    <source>
        <dbReference type="Proteomes" id="UP000186698"/>
    </source>
</evidence>
<dbReference type="SMART" id="SM00248">
    <property type="entry name" value="ANK"/>
    <property type="match status" value="2"/>
</dbReference>
<feature type="domain" description="SOWAHA-C winged helix-turn-helix" evidence="5">
    <location>
        <begin position="4"/>
        <end position="80"/>
    </location>
</feature>
<dbReference type="AlphaFoldDB" id="A0A1L8HGR4"/>
<dbReference type="Pfam" id="PF12796">
    <property type="entry name" value="Ank_2"/>
    <property type="match status" value="1"/>
</dbReference>
<accession>A0A1L8HGR4</accession>
<evidence type="ECO:0000256" key="2">
    <source>
        <dbReference type="ARBA" id="ARBA00023043"/>
    </source>
</evidence>
<evidence type="ECO:0000313" key="7">
    <source>
        <dbReference type="RefSeq" id="XP_018102579.1"/>
    </source>
</evidence>
<dbReference type="KEGG" id="xla:108708416"/>
<dbReference type="GeneID" id="108708416"/>
<feature type="region of interest" description="Disordered" evidence="4">
    <location>
        <begin position="76"/>
        <end position="219"/>
    </location>
</feature>
<dbReference type="AGR" id="Xenbase:XB-GENE-6486245"/>
<dbReference type="Proteomes" id="UP000186698">
    <property type="component" value="Chromosome 2L"/>
</dbReference>
<dbReference type="PANTHER" id="PTHR14491:SF4">
    <property type="entry name" value="ANKYRIN REPEAT DOMAIN-CONTAINING PROTEIN SOWAHC"/>
    <property type="match status" value="1"/>
</dbReference>
<feature type="region of interest" description="Disordered" evidence="4">
    <location>
        <begin position="435"/>
        <end position="462"/>
    </location>
</feature>
<keyword evidence="1" id="KW-0677">Repeat</keyword>
<name>A0A1L8HGR4_XENLA</name>
<dbReference type="RefSeq" id="XP_018102579.1">
    <property type="nucleotide sequence ID" value="XM_018247090.2"/>
</dbReference>
<evidence type="ECO:0000313" key="8">
    <source>
        <dbReference type="Xenbase" id="XB-GENE-6486245"/>
    </source>
</evidence>
<gene>
    <name evidence="7 8" type="primary">sowahc.L</name>
</gene>
<dbReference type="Xenbase" id="XB-GENE-6486245">
    <property type="gene designation" value="sowahc.L"/>
</dbReference>
<feature type="compositionally biased region" description="Basic and acidic residues" evidence="4">
    <location>
        <begin position="439"/>
        <end position="448"/>
    </location>
</feature>